<evidence type="ECO:0000313" key="8">
    <source>
        <dbReference type="Proteomes" id="UP000254834"/>
    </source>
</evidence>
<evidence type="ECO:0000256" key="6">
    <source>
        <dbReference type="SAM" id="Phobius"/>
    </source>
</evidence>
<keyword evidence="3" id="KW-0133">Cell shape</keyword>
<dbReference type="PANTHER" id="PTHR30474">
    <property type="entry name" value="CELL CYCLE PROTEIN"/>
    <property type="match status" value="1"/>
</dbReference>
<accession>A0A345ZAK3</accession>
<dbReference type="EMBL" id="CP025544">
    <property type="protein sequence ID" value="AXK60320.1"/>
    <property type="molecule type" value="Genomic_DNA"/>
</dbReference>
<dbReference type="GO" id="GO:0008360">
    <property type="term" value="P:regulation of cell shape"/>
    <property type="evidence" value="ECO:0007669"/>
    <property type="project" value="UniProtKB-KW"/>
</dbReference>
<evidence type="ECO:0000256" key="5">
    <source>
        <dbReference type="ARBA" id="ARBA00023136"/>
    </source>
</evidence>
<dbReference type="OrthoDB" id="9768187at2"/>
<dbReference type="Pfam" id="PF01098">
    <property type="entry name" value="FTSW_RODA_SPOVE"/>
    <property type="match status" value="1"/>
</dbReference>
<organism evidence="7 8">
    <name type="scientific">Candidatus Chromulinivorax destructor</name>
    <dbReference type="NCBI Taxonomy" id="2066483"/>
    <lineage>
        <taxon>Bacteria</taxon>
        <taxon>Candidatus Babelota</taxon>
        <taxon>Candidatus Babeliae</taxon>
        <taxon>Candidatus Babeliales</taxon>
        <taxon>Candidatus Chromulinivoraceae</taxon>
        <taxon>Candidatus Chromulinivorax</taxon>
    </lineage>
</organism>
<dbReference type="NCBIfam" id="TIGR02210">
    <property type="entry name" value="rodA_shape"/>
    <property type="match status" value="1"/>
</dbReference>
<evidence type="ECO:0000256" key="4">
    <source>
        <dbReference type="ARBA" id="ARBA00022989"/>
    </source>
</evidence>
<dbReference type="RefSeq" id="WP_115585335.1">
    <property type="nucleotide sequence ID" value="NZ_CP025544.1"/>
</dbReference>
<feature type="transmembrane region" description="Helical" evidence="6">
    <location>
        <begin position="12"/>
        <end position="32"/>
    </location>
</feature>
<feature type="transmembrane region" description="Helical" evidence="6">
    <location>
        <begin position="44"/>
        <end position="65"/>
    </location>
</feature>
<keyword evidence="2 6" id="KW-0812">Transmembrane</keyword>
<feature type="transmembrane region" description="Helical" evidence="6">
    <location>
        <begin position="163"/>
        <end position="180"/>
    </location>
</feature>
<dbReference type="PANTHER" id="PTHR30474:SF1">
    <property type="entry name" value="PEPTIDOGLYCAN GLYCOSYLTRANSFERASE MRDB"/>
    <property type="match status" value="1"/>
</dbReference>
<evidence type="ECO:0000313" key="7">
    <source>
        <dbReference type="EMBL" id="AXK60320.1"/>
    </source>
</evidence>
<protein>
    <submittedName>
        <fullName evidence="7">Rod shape-determining protein RodA</fullName>
    </submittedName>
</protein>
<comment type="subcellular location">
    <subcellularLocation>
        <location evidence="1">Membrane</location>
        <topology evidence="1">Multi-pass membrane protein</topology>
    </subcellularLocation>
</comment>
<dbReference type="InterPro" id="IPR001182">
    <property type="entry name" value="FtsW/RodA"/>
</dbReference>
<keyword evidence="4 6" id="KW-1133">Transmembrane helix</keyword>
<dbReference type="GO" id="GO:0051301">
    <property type="term" value="P:cell division"/>
    <property type="evidence" value="ECO:0007669"/>
    <property type="project" value="InterPro"/>
</dbReference>
<gene>
    <name evidence="7" type="ORF">C0J27_00950</name>
</gene>
<keyword evidence="5 6" id="KW-0472">Membrane</keyword>
<feature type="transmembrane region" description="Helical" evidence="6">
    <location>
        <begin position="338"/>
        <end position="359"/>
    </location>
</feature>
<evidence type="ECO:0000256" key="2">
    <source>
        <dbReference type="ARBA" id="ARBA00022692"/>
    </source>
</evidence>
<dbReference type="InterPro" id="IPR011923">
    <property type="entry name" value="RodA/MrdB"/>
</dbReference>
<keyword evidence="8" id="KW-1185">Reference proteome</keyword>
<feature type="transmembrane region" description="Helical" evidence="6">
    <location>
        <begin position="185"/>
        <end position="201"/>
    </location>
</feature>
<sequence length="368" mass="42133">MLFISKRFIRYFDWVSFLLVLAISIMGILFVYSATYRHCADISIFFKKQFFGLITGILIYFFCSLLDYRTVCRVGFFLYYFSIGILILTMIKGSIGMGAQRWIDVGLFKFQPSELSKLFFPMFITYYFLNDDKITQPPQKAFIIPFLIMLVSAVLILKQPDLGTCLIILFSGLVMFWFIGLSRKFFITVGIVMVISTPILWECLKPYQKKRVLVFLGYGQMQKERYQIEQSKIAVGSGGFLGKGYLQGTQNKLSFLPESRTDFIFSVICEEIGLAGALFLILLYLALFLRLFLMINSISTFYPQLLCLGLIMHIIFSTIINMGMVLDLLPVVGIPLPFVSYGITHLWIGFASLGCINSITSQRYVHDL</sequence>
<reference evidence="7 8" key="1">
    <citation type="submission" date="2017-12" db="EMBL/GenBank/DDBJ databases">
        <title>Chromulinavorax destructans is a abundant pathogen of dominant heterotrophic picoflagllates.</title>
        <authorList>
            <person name="Deeg C.M."/>
            <person name="Zimmer M."/>
            <person name="Suttle C.A."/>
        </authorList>
    </citation>
    <scope>NUCLEOTIDE SEQUENCE [LARGE SCALE GENOMIC DNA]</scope>
    <source>
        <strain evidence="7 8">SeV1</strain>
    </source>
</reference>
<feature type="transmembrane region" description="Helical" evidence="6">
    <location>
        <begin position="305"/>
        <end position="326"/>
    </location>
</feature>
<feature type="transmembrane region" description="Helical" evidence="6">
    <location>
        <begin position="272"/>
        <end position="293"/>
    </location>
</feature>
<dbReference type="KEGG" id="cdes:C0J27_00950"/>
<dbReference type="GO" id="GO:0032153">
    <property type="term" value="C:cell division site"/>
    <property type="evidence" value="ECO:0007669"/>
    <property type="project" value="TreeGrafter"/>
</dbReference>
<evidence type="ECO:0000256" key="3">
    <source>
        <dbReference type="ARBA" id="ARBA00022960"/>
    </source>
</evidence>
<proteinExistence type="predicted"/>
<dbReference type="GO" id="GO:0005886">
    <property type="term" value="C:plasma membrane"/>
    <property type="evidence" value="ECO:0007669"/>
    <property type="project" value="TreeGrafter"/>
</dbReference>
<dbReference type="AlphaFoldDB" id="A0A345ZAK3"/>
<dbReference type="GO" id="GO:0015648">
    <property type="term" value="F:lipid-linked peptidoglycan transporter activity"/>
    <property type="evidence" value="ECO:0007669"/>
    <property type="project" value="TreeGrafter"/>
</dbReference>
<evidence type="ECO:0000256" key="1">
    <source>
        <dbReference type="ARBA" id="ARBA00004141"/>
    </source>
</evidence>
<feature type="transmembrane region" description="Helical" evidence="6">
    <location>
        <begin position="77"/>
        <end position="98"/>
    </location>
</feature>
<name>A0A345ZAK3_9BACT</name>
<feature type="transmembrane region" description="Helical" evidence="6">
    <location>
        <begin position="141"/>
        <end position="157"/>
    </location>
</feature>
<dbReference type="Proteomes" id="UP000254834">
    <property type="component" value="Chromosome"/>
</dbReference>